<keyword evidence="4 9" id="KW-0560">Oxidoreductase</keyword>
<name>A0ABW3FEH8_9HYPH</name>
<feature type="transmembrane region" description="Helical" evidence="7">
    <location>
        <begin position="63"/>
        <end position="84"/>
    </location>
</feature>
<dbReference type="Proteomes" id="UP001597101">
    <property type="component" value="Unassembled WGS sequence"/>
</dbReference>
<evidence type="ECO:0000259" key="8">
    <source>
        <dbReference type="Pfam" id="PF04116"/>
    </source>
</evidence>
<dbReference type="PANTHER" id="PTHR21624">
    <property type="entry name" value="STEROL DESATURASE-RELATED PROTEIN"/>
    <property type="match status" value="1"/>
</dbReference>
<dbReference type="GO" id="GO:0016491">
    <property type="term" value="F:oxidoreductase activity"/>
    <property type="evidence" value="ECO:0007669"/>
    <property type="project" value="UniProtKB-KW"/>
</dbReference>
<dbReference type="EC" id="1.-.-.-" evidence="9"/>
<gene>
    <name evidence="9" type="ORF">ACFQ14_02760</name>
</gene>
<sequence>MAIIKKIRQSLERPTRERKFGTGWLSGAGAVLSGAVGLALVLVLRYPSWLTTPELNFIHESGLLQPATHLILMWGYVCAILALLLSKDKTLGFVGLALVMAAALIGTMPGEVSEGGGGSIYFGLDFFILNVLIIGFLFIPLERLSPRYRQQPVFRREWQEDMFYYMVSSLLVQVLTFLSTAPANFISSSFDLTTVRDYIGGQPLVLQIVLIMLFTDFVQYWLHRAFHTFPFLWRFHAVHHSAKSMDWLAGARMHILEIALLRGLTAVPMLTLGFDPVAVQAYLLVVYFYSSFVHANIGWNLGFVERFFVTPRFHHWHHGNERAAIDINYAVHFPIFDFLFGTHHMPKDKSWPLAYGVVGDEVPRGYWKQFLYPFKRPKPLDDADTKVPDAAE</sequence>
<feature type="transmembrane region" description="Helical" evidence="7">
    <location>
        <begin position="120"/>
        <end position="141"/>
    </location>
</feature>
<keyword evidence="3 7" id="KW-1133">Transmembrane helix</keyword>
<dbReference type="Pfam" id="PF04116">
    <property type="entry name" value="FA_hydroxylase"/>
    <property type="match status" value="1"/>
</dbReference>
<evidence type="ECO:0000256" key="7">
    <source>
        <dbReference type="SAM" id="Phobius"/>
    </source>
</evidence>
<dbReference type="InterPro" id="IPR006694">
    <property type="entry name" value="Fatty_acid_hydroxylase"/>
</dbReference>
<feature type="transmembrane region" description="Helical" evidence="7">
    <location>
        <begin position="204"/>
        <end position="222"/>
    </location>
</feature>
<organism evidence="9 10">
    <name type="scientific">Pseudahrensia aquimaris</name>
    <dbReference type="NCBI Taxonomy" id="744461"/>
    <lineage>
        <taxon>Bacteria</taxon>
        <taxon>Pseudomonadati</taxon>
        <taxon>Pseudomonadota</taxon>
        <taxon>Alphaproteobacteria</taxon>
        <taxon>Hyphomicrobiales</taxon>
        <taxon>Ahrensiaceae</taxon>
        <taxon>Pseudahrensia</taxon>
    </lineage>
</organism>
<accession>A0ABW3FEH8</accession>
<feature type="domain" description="Fatty acid hydroxylase" evidence="8">
    <location>
        <begin position="209"/>
        <end position="342"/>
    </location>
</feature>
<feature type="transmembrane region" description="Helical" evidence="7">
    <location>
        <begin position="91"/>
        <end position="108"/>
    </location>
</feature>
<keyword evidence="2 7" id="KW-0812">Transmembrane</keyword>
<evidence type="ECO:0000256" key="4">
    <source>
        <dbReference type="ARBA" id="ARBA00023002"/>
    </source>
</evidence>
<evidence type="ECO:0000313" key="9">
    <source>
        <dbReference type="EMBL" id="MFD0915320.1"/>
    </source>
</evidence>
<dbReference type="PANTHER" id="PTHR21624:SF1">
    <property type="entry name" value="ALKYLGLYCEROL MONOOXYGENASE"/>
    <property type="match status" value="1"/>
</dbReference>
<keyword evidence="10" id="KW-1185">Reference proteome</keyword>
<evidence type="ECO:0000256" key="6">
    <source>
        <dbReference type="ARBA" id="ARBA00023136"/>
    </source>
</evidence>
<keyword evidence="6 7" id="KW-0472">Membrane</keyword>
<dbReference type="RefSeq" id="WP_377211167.1">
    <property type="nucleotide sequence ID" value="NZ_JBHTJV010000002.1"/>
</dbReference>
<evidence type="ECO:0000256" key="2">
    <source>
        <dbReference type="ARBA" id="ARBA00022692"/>
    </source>
</evidence>
<comment type="caution">
    <text evidence="9">The sequence shown here is derived from an EMBL/GenBank/DDBJ whole genome shotgun (WGS) entry which is preliminary data.</text>
</comment>
<feature type="transmembrane region" description="Helical" evidence="7">
    <location>
        <begin position="280"/>
        <end position="304"/>
    </location>
</feature>
<proteinExistence type="predicted"/>
<evidence type="ECO:0000256" key="5">
    <source>
        <dbReference type="ARBA" id="ARBA00023098"/>
    </source>
</evidence>
<comment type="subcellular location">
    <subcellularLocation>
        <location evidence="1">Endomembrane system</location>
        <topology evidence="1">Multi-pass membrane protein</topology>
    </subcellularLocation>
</comment>
<reference evidence="10" key="1">
    <citation type="journal article" date="2019" name="Int. J. Syst. Evol. Microbiol.">
        <title>The Global Catalogue of Microorganisms (GCM) 10K type strain sequencing project: providing services to taxonomists for standard genome sequencing and annotation.</title>
        <authorList>
            <consortium name="The Broad Institute Genomics Platform"/>
            <consortium name="The Broad Institute Genome Sequencing Center for Infectious Disease"/>
            <person name="Wu L."/>
            <person name="Ma J."/>
        </authorList>
    </citation>
    <scope>NUCLEOTIDE SEQUENCE [LARGE SCALE GENOMIC DNA]</scope>
    <source>
        <strain evidence="10">CCUG 60023</strain>
    </source>
</reference>
<keyword evidence="5" id="KW-0443">Lipid metabolism</keyword>
<evidence type="ECO:0000256" key="3">
    <source>
        <dbReference type="ARBA" id="ARBA00022989"/>
    </source>
</evidence>
<dbReference type="EMBL" id="JBHTJV010000002">
    <property type="protein sequence ID" value="MFD0915320.1"/>
    <property type="molecule type" value="Genomic_DNA"/>
</dbReference>
<dbReference type="InterPro" id="IPR051689">
    <property type="entry name" value="Sterol_desaturase/TMEM195"/>
</dbReference>
<evidence type="ECO:0000313" key="10">
    <source>
        <dbReference type="Proteomes" id="UP001597101"/>
    </source>
</evidence>
<protein>
    <submittedName>
        <fullName evidence="9">Sterol desaturase family protein</fullName>
        <ecNumber evidence="9">1.-.-.-</ecNumber>
    </submittedName>
</protein>
<evidence type="ECO:0000256" key="1">
    <source>
        <dbReference type="ARBA" id="ARBA00004127"/>
    </source>
</evidence>
<feature type="transmembrane region" description="Helical" evidence="7">
    <location>
        <begin position="21"/>
        <end position="43"/>
    </location>
</feature>
<feature type="transmembrane region" description="Helical" evidence="7">
    <location>
        <begin position="162"/>
        <end position="184"/>
    </location>
</feature>